<feature type="transmembrane region" description="Helical" evidence="14">
    <location>
        <begin position="99"/>
        <end position="118"/>
    </location>
</feature>
<protein>
    <submittedName>
        <fullName evidence="16">Olfactory receptor 14I1</fullName>
    </submittedName>
</protein>
<feature type="transmembrane region" description="Helical" evidence="14">
    <location>
        <begin position="372"/>
        <end position="391"/>
    </location>
</feature>
<dbReference type="InterPro" id="IPR000725">
    <property type="entry name" value="Olfact_rcpt"/>
</dbReference>
<dbReference type="Gene3D" id="1.20.1070.10">
    <property type="entry name" value="Rhodopsin 7-helix transmembrane proteins"/>
    <property type="match status" value="3"/>
</dbReference>
<name>A0A091DZK0_FUKDA</name>
<feature type="transmembrane region" description="Helical" evidence="14">
    <location>
        <begin position="822"/>
        <end position="844"/>
    </location>
</feature>
<keyword evidence="12 13" id="KW-0807">Transducer</keyword>
<dbReference type="AlphaFoldDB" id="A0A091DZK0"/>
<keyword evidence="17" id="KW-1185">Reference proteome</keyword>
<evidence type="ECO:0000256" key="11">
    <source>
        <dbReference type="ARBA" id="ARBA00023170"/>
    </source>
</evidence>
<evidence type="ECO:0000256" key="9">
    <source>
        <dbReference type="ARBA" id="ARBA00023040"/>
    </source>
</evidence>
<feature type="transmembrane region" description="Helical" evidence="14">
    <location>
        <begin position="552"/>
        <end position="570"/>
    </location>
</feature>
<keyword evidence="8 14" id="KW-1133">Transmembrane helix</keyword>
<feature type="transmembrane region" description="Helical" evidence="14">
    <location>
        <begin position="27"/>
        <end position="48"/>
    </location>
</feature>
<dbReference type="SUPFAM" id="SSF81321">
    <property type="entry name" value="Family A G protein-coupled receptor-like"/>
    <property type="match status" value="3"/>
</dbReference>
<evidence type="ECO:0000256" key="8">
    <source>
        <dbReference type="ARBA" id="ARBA00022989"/>
    </source>
</evidence>
<evidence type="ECO:0000256" key="7">
    <source>
        <dbReference type="ARBA" id="ARBA00022725"/>
    </source>
</evidence>
<dbReference type="InterPro" id="IPR050516">
    <property type="entry name" value="Olfactory_GPCR"/>
</dbReference>
<feature type="domain" description="G-protein coupled receptors family 1 profile" evidence="15">
    <location>
        <begin position="666"/>
        <end position="915"/>
    </location>
</feature>
<feature type="transmembrane region" description="Helical" evidence="14">
    <location>
        <begin position="238"/>
        <end position="258"/>
    </location>
</feature>
<feature type="transmembrane region" description="Helical" evidence="14">
    <location>
        <begin position="897"/>
        <end position="917"/>
    </location>
</feature>
<evidence type="ECO:0000259" key="15">
    <source>
        <dbReference type="PROSITE" id="PS50262"/>
    </source>
</evidence>
<feature type="transmembrane region" description="Helical" evidence="14">
    <location>
        <begin position="727"/>
        <end position="745"/>
    </location>
</feature>
<comment type="function">
    <text evidence="1">Odorant receptor.</text>
</comment>
<feature type="transmembrane region" description="Helical" evidence="14">
    <location>
        <begin position="270"/>
        <end position="290"/>
    </location>
</feature>
<evidence type="ECO:0000313" key="16">
    <source>
        <dbReference type="EMBL" id="KFO35898.1"/>
    </source>
</evidence>
<keyword evidence="11 13" id="KW-0675">Receptor</keyword>
<gene>
    <name evidence="16" type="ORF">H920_02676</name>
</gene>
<feature type="transmembrane region" description="Helical" evidence="14">
    <location>
        <begin position="507"/>
        <end position="531"/>
    </location>
</feature>
<dbReference type="PROSITE" id="PS00237">
    <property type="entry name" value="G_PROTEIN_RECEP_F1_1"/>
    <property type="match status" value="3"/>
</dbReference>
<dbReference type="EMBL" id="KN121623">
    <property type="protein sequence ID" value="KFO35898.1"/>
    <property type="molecule type" value="Genomic_DNA"/>
</dbReference>
<dbReference type="CDD" id="cd15227">
    <property type="entry name" value="7tmA_OR14-like"/>
    <property type="match status" value="2"/>
</dbReference>
<dbReference type="InterPro" id="IPR017452">
    <property type="entry name" value="GPCR_Rhodpsn_7TM"/>
</dbReference>
<feature type="transmembrane region" description="Helical" evidence="14">
    <location>
        <begin position="654"/>
        <end position="675"/>
    </location>
</feature>
<evidence type="ECO:0000256" key="13">
    <source>
        <dbReference type="RuleBase" id="RU000688"/>
    </source>
</evidence>
<evidence type="ECO:0000256" key="5">
    <source>
        <dbReference type="ARBA" id="ARBA00022606"/>
    </source>
</evidence>
<evidence type="ECO:0000256" key="1">
    <source>
        <dbReference type="ARBA" id="ARBA00002936"/>
    </source>
</evidence>
<evidence type="ECO:0000256" key="12">
    <source>
        <dbReference type="ARBA" id="ARBA00023224"/>
    </source>
</evidence>
<dbReference type="PRINTS" id="PR00237">
    <property type="entry name" value="GPCRRHODOPSN"/>
</dbReference>
<feature type="transmembrane region" description="Helical" evidence="14">
    <location>
        <begin position="335"/>
        <end position="360"/>
    </location>
</feature>
<proteinExistence type="inferred from homology"/>
<dbReference type="Proteomes" id="UP000028990">
    <property type="component" value="Unassembled WGS sequence"/>
</dbReference>
<evidence type="ECO:0000256" key="6">
    <source>
        <dbReference type="ARBA" id="ARBA00022692"/>
    </source>
</evidence>
<dbReference type="FunFam" id="1.20.1070.10:FF:000037">
    <property type="entry name" value="Olfactory receptor"/>
    <property type="match status" value="3"/>
</dbReference>
<organism evidence="16 17">
    <name type="scientific">Fukomys damarensis</name>
    <name type="common">Damaraland mole rat</name>
    <name type="synonym">Cryptomys damarensis</name>
    <dbReference type="NCBI Taxonomy" id="885580"/>
    <lineage>
        <taxon>Eukaryota</taxon>
        <taxon>Metazoa</taxon>
        <taxon>Chordata</taxon>
        <taxon>Craniata</taxon>
        <taxon>Vertebrata</taxon>
        <taxon>Euteleostomi</taxon>
        <taxon>Mammalia</taxon>
        <taxon>Eutheria</taxon>
        <taxon>Euarchontoglires</taxon>
        <taxon>Glires</taxon>
        <taxon>Rodentia</taxon>
        <taxon>Hystricomorpha</taxon>
        <taxon>Bathyergidae</taxon>
        <taxon>Fukomys</taxon>
    </lineage>
</organism>
<comment type="similarity">
    <text evidence="3 13">Belongs to the G-protein coupled receptor 1 family.</text>
</comment>
<keyword evidence="6 13" id="KW-0812">Transmembrane</keyword>
<keyword evidence="4" id="KW-1003">Cell membrane</keyword>
<feature type="domain" description="G-protein coupled receptors family 1 profile" evidence="15">
    <location>
        <begin position="351"/>
        <end position="600"/>
    </location>
</feature>
<feature type="transmembrane region" description="Helical" evidence="14">
    <location>
        <begin position="195"/>
        <end position="217"/>
    </location>
</feature>
<dbReference type="InterPro" id="IPR000276">
    <property type="entry name" value="GPCR_Rhodpsn"/>
</dbReference>
<evidence type="ECO:0000256" key="3">
    <source>
        <dbReference type="ARBA" id="ARBA00010663"/>
    </source>
</evidence>
<dbReference type="Pfam" id="PF13853">
    <property type="entry name" value="7tm_4"/>
    <property type="match status" value="3"/>
</dbReference>
<evidence type="ECO:0000313" key="17">
    <source>
        <dbReference type="Proteomes" id="UP000028990"/>
    </source>
</evidence>
<reference evidence="16 17" key="1">
    <citation type="submission" date="2013-11" db="EMBL/GenBank/DDBJ databases">
        <title>The Damaraland mole rat (Fukomys damarensis) genome and evolution of African mole rats.</title>
        <authorList>
            <person name="Gladyshev V.N."/>
            <person name="Fang X."/>
        </authorList>
    </citation>
    <scope>NUCLEOTIDE SEQUENCE [LARGE SCALE GENOMIC DNA]</scope>
    <source>
        <tissue evidence="16">Liver</tissue>
    </source>
</reference>
<dbReference type="GO" id="GO:0005886">
    <property type="term" value="C:plasma membrane"/>
    <property type="evidence" value="ECO:0007669"/>
    <property type="project" value="UniProtKB-SubCell"/>
</dbReference>
<feature type="domain" description="G-protein coupled receptors family 1 profile" evidence="15">
    <location>
        <begin position="39"/>
        <end position="288"/>
    </location>
</feature>
<dbReference type="PROSITE" id="PS50262">
    <property type="entry name" value="G_PROTEIN_RECEP_F1_2"/>
    <property type="match status" value="3"/>
</dbReference>
<feature type="transmembrane region" description="Helical" evidence="14">
    <location>
        <begin position="687"/>
        <end position="707"/>
    </location>
</feature>
<feature type="transmembrane region" description="Helical" evidence="14">
    <location>
        <begin position="865"/>
        <end position="885"/>
    </location>
</feature>
<dbReference type="GO" id="GO:0004984">
    <property type="term" value="F:olfactory receptor activity"/>
    <property type="evidence" value="ECO:0007669"/>
    <property type="project" value="InterPro"/>
</dbReference>
<sequence>MDNLTVFTEFLLMDVTASRELQVLQGVLFLVIYLGALTGNLLTVTVIVTDTHLHSPMYFFISNVALLDFGSISVVVPRAVVNSMTGSKTISLPECAAQIFLYILFAAVEIALLVVMSYDRYVAICHPLHYGLIITPSLCSQATAGSWASGLVCSAVHTGALFRLPFTKTNVIQQCFCDVPQILRISSPDVQYSEFILVVVSICFVLACSSFIFISYIKIFSTVVNMHSLEAYNKAISTCTPQLAILFLFLISGSVAALGPTAQKPSLKNLLTAMFYTTVPPFVNPIIYCLRNREINAALRRMLNRDHGRWAAMDNLTIFTEFLLMDVTASRELQVLQGVLFLVIYLGALTGNLVTVTVIVTDTRLHSPMYFFISNVALLDLTSISVIVPKVIVKSMTGYNTIYLAECTVQIFLYVLFAAVEFALLVVMSYDRYMAICHPLHYRLIITPSLCSQATAGSWASGLVFSAVHTGTLFRCPFSKTNVIQQYFCDVPQILRISSPGVQFSEFVINVISVCIVLSCNIFIFISYINIFSTVLKIHSVEAKNKAISTCTPQLSTLLLFFIAGSVAVLGPTTKKPSLRNLLTAMFYSMVPPLVNPIIYCLRNREINAADQDALFRMEIDYGRWADVDNLTVFTEFLLMDVTASPELQVLQGVLFLVIYLAALTGNLVTVTVIMTDTQLHSPMYFFIGNVALLDLCSISAIVPRAIINFLTGSKTISLAECAAQMFLYTLFASVEFAFLVVMSYDRYVAICHPLHYGLIVTPSLCSQATAGSWASGLVYSATNTVTLFRLPFTKTNVIQQYFCDIPQILSISSSDVQYSEFILVVVCVSFVLACVAFIFMSYIKIFSTVIKMLSVEARNKAISTCTPQLVILFLFFIAGEVAVLGPIAKKPSLRNLLTAMFYSMVPPFVNPIIYCLRNREINAALRRMFNRFSKFSVENLSTKTKMSWAIGK</sequence>
<dbReference type="PRINTS" id="PR00245">
    <property type="entry name" value="OLFACTORYR"/>
</dbReference>
<evidence type="ECO:0000256" key="4">
    <source>
        <dbReference type="ARBA" id="ARBA00022475"/>
    </source>
</evidence>
<dbReference type="GO" id="GO:0004930">
    <property type="term" value="F:G protein-coupled receptor activity"/>
    <property type="evidence" value="ECO:0007669"/>
    <property type="project" value="UniProtKB-KW"/>
</dbReference>
<accession>A0A091DZK0</accession>
<dbReference type="PANTHER" id="PTHR26452">
    <property type="entry name" value="OLFACTORY RECEPTOR"/>
    <property type="match status" value="1"/>
</dbReference>
<evidence type="ECO:0000256" key="10">
    <source>
        <dbReference type="ARBA" id="ARBA00023136"/>
    </source>
</evidence>
<evidence type="ECO:0000256" key="2">
    <source>
        <dbReference type="ARBA" id="ARBA00004651"/>
    </source>
</evidence>
<feature type="transmembrane region" description="Helical" evidence="14">
    <location>
        <begin position="60"/>
        <end position="79"/>
    </location>
</feature>
<keyword evidence="7" id="KW-0552">Olfaction</keyword>
<keyword evidence="5" id="KW-0716">Sensory transduction</keyword>
<comment type="subcellular location">
    <subcellularLocation>
        <location evidence="2">Cell membrane</location>
        <topology evidence="2">Multi-pass membrane protein</topology>
    </subcellularLocation>
</comment>
<evidence type="ECO:0000256" key="14">
    <source>
        <dbReference type="SAM" id="Phobius"/>
    </source>
</evidence>
<dbReference type="FunFam" id="1.10.1220.70:FF:000001">
    <property type="entry name" value="Olfactory receptor"/>
    <property type="match status" value="2"/>
</dbReference>
<keyword evidence="10 14" id="KW-0472">Membrane</keyword>
<feature type="transmembrane region" description="Helical" evidence="14">
    <location>
        <begin position="411"/>
        <end position="430"/>
    </location>
</feature>
<keyword evidence="9 13" id="KW-0297">G-protein coupled receptor</keyword>